<evidence type="ECO:0000313" key="3">
    <source>
        <dbReference type="Proteomes" id="UP001652394"/>
    </source>
</evidence>
<keyword evidence="1" id="KW-0812">Transmembrane</keyword>
<evidence type="ECO:0000256" key="1">
    <source>
        <dbReference type="SAM" id="Phobius"/>
    </source>
</evidence>
<dbReference type="EMBL" id="JAOQJX010000005">
    <property type="protein sequence ID" value="MCU6747094.1"/>
    <property type="molecule type" value="Genomic_DNA"/>
</dbReference>
<reference evidence="2 3" key="1">
    <citation type="journal article" date="2021" name="ISME Commun">
        <title>Automated analysis of genomic sequences facilitates high-throughput and comprehensive description of bacteria.</title>
        <authorList>
            <person name="Hitch T.C.A."/>
        </authorList>
    </citation>
    <scope>NUCLEOTIDE SEQUENCE [LARGE SCALE GENOMIC DNA]</scope>
    <source>
        <strain evidence="2 3">H2_18</strain>
    </source>
</reference>
<feature type="transmembrane region" description="Helical" evidence="1">
    <location>
        <begin position="72"/>
        <end position="90"/>
    </location>
</feature>
<proteinExistence type="predicted"/>
<name>A0ABT2T9Y3_9FIRM</name>
<keyword evidence="1" id="KW-1133">Transmembrane helix</keyword>
<comment type="caution">
    <text evidence="2">The sequence shown here is derived from an EMBL/GenBank/DDBJ whole genome shotgun (WGS) entry which is preliminary data.</text>
</comment>
<gene>
    <name evidence="2" type="ORF">OCV51_05420</name>
</gene>
<keyword evidence="1" id="KW-0472">Membrane</keyword>
<sequence>MENIMLLILGVFISVIGIVNIKGNISTIHSYNRRKVKEEDIPKYGKTIGIGTLIIGISLVLGFIASFWSGEIMGFIILPAVIVGLGLMLYGQFKYNKGIF</sequence>
<keyword evidence="3" id="KW-1185">Reference proteome</keyword>
<dbReference type="RefSeq" id="WP_059066592.1">
    <property type="nucleotide sequence ID" value="NZ_JAOQJX010000005.1"/>
</dbReference>
<organism evidence="2 3">
    <name type="scientific">Faecalicatena acetigenes</name>
    <dbReference type="NCBI Taxonomy" id="2981790"/>
    <lineage>
        <taxon>Bacteria</taxon>
        <taxon>Bacillati</taxon>
        <taxon>Bacillota</taxon>
        <taxon>Clostridia</taxon>
        <taxon>Lachnospirales</taxon>
        <taxon>Lachnospiraceae</taxon>
        <taxon>Faecalicatena</taxon>
    </lineage>
</organism>
<feature type="transmembrane region" description="Helical" evidence="1">
    <location>
        <begin position="6"/>
        <end position="23"/>
    </location>
</feature>
<feature type="transmembrane region" description="Helical" evidence="1">
    <location>
        <begin position="44"/>
        <end position="66"/>
    </location>
</feature>
<evidence type="ECO:0000313" key="2">
    <source>
        <dbReference type="EMBL" id="MCU6747094.1"/>
    </source>
</evidence>
<dbReference type="Proteomes" id="UP001652394">
    <property type="component" value="Unassembled WGS sequence"/>
</dbReference>
<evidence type="ECO:0008006" key="4">
    <source>
        <dbReference type="Google" id="ProtNLM"/>
    </source>
</evidence>
<protein>
    <recommendedName>
        <fullName evidence="4">DUF3784 domain-containing protein</fullName>
    </recommendedName>
</protein>
<accession>A0ABT2T9Y3</accession>